<protein>
    <submittedName>
        <fullName evidence="1">Uncharacterized protein</fullName>
    </submittedName>
</protein>
<reference evidence="1" key="1">
    <citation type="submission" date="2023-10" db="EMBL/GenBank/DDBJ databases">
        <authorList>
            <person name="Rodriguez Cubillos JULIANA M."/>
            <person name="De Vega J."/>
        </authorList>
    </citation>
    <scope>NUCLEOTIDE SEQUENCE</scope>
</reference>
<comment type="caution">
    <text evidence="1">The sequence shown here is derived from an EMBL/GenBank/DDBJ whole genome shotgun (WGS) entry which is preliminary data.</text>
</comment>
<evidence type="ECO:0000313" key="2">
    <source>
        <dbReference type="Proteomes" id="UP001177021"/>
    </source>
</evidence>
<dbReference type="EMBL" id="CASHSV030000109">
    <property type="protein sequence ID" value="CAJ2647010.1"/>
    <property type="molecule type" value="Genomic_DNA"/>
</dbReference>
<gene>
    <name evidence="1" type="ORF">MILVUS5_LOCUS15619</name>
</gene>
<accession>A0ACB0JPJ0</accession>
<proteinExistence type="predicted"/>
<keyword evidence="2" id="KW-1185">Reference proteome</keyword>
<evidence type="ECO:0000313" key="1">
    <source>
        <dbReference type="EMBL" id="CAJ2647010.1"/>
    </source>
</evidence>
<sequence>MVRERTMLGWIKCDVDAGFFQETNTTSAACCFRNCDGQFVLAHISWKKSVLTVIEGEGVALSEAIKLAILKGGQVVQHCHGLRWHWVWSEELTGTEVQNVFEPVQL</sequence>
<name>A0ACB0JPJ0_TRIPR</name>
<dbReference type="Proteomes" id="UP001177021">
    <property type="component" value="Unassembled WGS sequence"/>
</dbReference>
<organism evidence="1 2">
    <name type="scientific">Trifolium pratense</name>
    <name type="common">Red clover</name>
    <dbReference type="NCBI Taxonomy" id="57577"/>
    <lineage>
        <taxon>Eukaryota</taxon>
        <taxon>Viridiplantae</taxon>
        <taxon>Streptophyta</taxon>
        <taxon>Embryophyta</taxon>
        <taxon>Tracheophyta</taxon>
        <taxon>Spermatophyta</taxon>
        <taxon>Magnoliopsida</taxon>
        <taxon>eudicotyledons</taxon>
        <taxon>Gunneridae</taxon>
        <taxon>Pentapetalae</taxon>
        <taxon>rosids</taxon>
        <taxon>fabids</taxon>
        <taxon>Fabales</taxon>
        <taxon>Fabaceae</taxon>
        <taxon>Papilionoideae</taxon>
        <taxon>50 kb inversion clade</taxon>
        <taxon>NPAAA clade</taxon>
        <taxon>Hologalegina</taxon>
        <taxon>IRL clade</taxon>
        <taxon>Trifolieae</taxon>
        <taxon>Trifolium</taxon>
    </lineage>
</organism>